<evidence type="ECO:0000313" key="6">
    <source>
        <dbReference type="EMBL" id="MBM7414475.1"/>
    </source>
</evidence>
<protein>
    <submittedName>
        <fullName evidence="6">AcrR family transcriptional regulator</fullName>
    </submittedName>
</protein>
<sequence>MVSSSPAMSRRERNKQDKLDRITAAARDLFAEYGVSEVTTQQVADRADVGTGTVFLYAKNKGELLLLVQNSDYASALERGTAAAADVVDPVEAIMAVLRPVVECNRKQIENGRTYQREVVFGDDTEPHRREALSLAAKTEAVVAEILGRGDDDATHHPDRQVQAHIVSAILFLSMALTANATKTVADVAAEIEMQIGVLLGR</sequence>
<dbReference type="Proteomes" id="UP000703038">
    <property type="component" value="Unassembled WGS sequence"/>
</dbReference>
<dbReference type="EMBL" id="JAFBBK010000001">
    <property type="protein sequence ID" value="MBM7414475.1"/>
    <property type="molecule type" value="Genomic_DNA"/>
</dbReference>
<evidence type="ECO:0000256" key="2">
    <source>
        <dbReference type="ARBA" id="ARBA00023125"/>
    </source>
</evidence>
<dbReference type="InterPro" id="IPR001647">
    <property type="entry name" value="HTH_TetR"/>
</dbReference>
<evidence type="ECO:0000256" key="1">
    <source>
        <dbReference type="ARBA" id="ARBA00023015"/>
    </source>
</evidence>
<dbReference type="PROSITE" id="PS50977">
    <property type="entry name" value="HTH_TETR_2"/>
    <property type="match status" value="1"/>
</dbReference>
<evidence type="ECO:0000313" key="7">
    <source>
        <dbReference type="Proteomes" id="UP000703038"/>
    </source>
</evidence>
<dbReference type="SUPFAM" id="SSF46689">
    <property type="entry name" value="Homeodomain-like"/>
    <property type="match status" value="1"/>
</dbReference>
<dbReference type="PANTHER" id="PTHR30055">
    <property type="entry name" value="HTH-TYPE TRANSCRIPTIONAL REGULATOR RUTR"/>
    <property type="match status" value="1"/>
</dbReference>
<keyword evidence="3" id="KW-0804">Transcription</keyword>
<organism evidence="6 7">
    <name type="scientific">Rhodococcoides corynebacterioides</name>
    <dbReference type="NCBI Taxonomy" id="53972"/>
    <lineage>
        <taxon>Bacteria</taxon>
        <taxon>Bacillati</taxon>
        <taxon>Actinomycetota</taxon>
        <taxon>Actinomycetes</taxon>
        <taxon>Mycobacteriales</taxon>
        <taxon>Nocardiaceae</taxon>
        <taxon>Rhodococcoides</taxon>
    </lineage>
</organism>
<dbReference type="RefSeq" id="WP_307806173.1">
    <property type="nucleotide sequence ID" value="NZ_JAFBBK010000001.1"/>
</dbReference>
<feature type="domain" description="HTH tetR-type" evidence="5">
    <location>
        <begin position="16"/>
        <end position="76"/>
    </location>
</feature>
<dbReference type="PRINTS" id="PR00455">
    <property type="entry name" value="HTHTETR"/>
</dbReference>
<dbReference type="PANTHER" id="PTHR30055:SF234">
    <property type="entry name" value="HTH-TYPE TRANSCRIPTIONAL REGULATOR BETI"/>
    <property type="match status" value="1"/>
</dbReference>
<dbReference type="Pfam" id="PF00440">
    <property type="entry name" value="TetR_N"/>
    <property type="match status" value="1"/>
</dbReference>
<dbReference type="Gene3D" id="1.10.357.10">
    <property type="entry name" value="Tetracycline Repressor, domain 2"/>
    <property type="match status" value="1"/>
</dbReference>
<keyword evidence="7" id="KW-1185">Reference proteome</keyword>
<reference evidence="6 7" key="1">
    <citation type="submission" date="2021-01" db="EMBL/GenBank/DDBJ databases">
        <title>Genomics of switchgrass bacterial isolates.</title>
        <authorList>
            <person name="Shade A."/>
        </authorList>
    </citation>
    <scope>NUCLEOTIDE SEQUENCE [LARGE SCALE GENOMIC DNA]</scope>
    <source>
        <strain evidence="6 7">PvP111</strain>
    </source>
</reference>
<evidence type="ECO:0000256" key="3">
    <source>
        <dbReference type="ARBA" id="ARBA00023163"/>
    </source>
</evidence>
<keyword evidence="2 4" id="KW-0238">DNA-binding</keyword>
<accession>A0ABS2KR83</accession>
<keyword evidence="1" id="KW-0805">Transcription regulation</keyword>
<comment type="caution">
    <text evidence="6">The sequence shown here is derived from an EMBL/GenBank/DDBJ whole genome shotgun (WGS) entry which is preliminary data.</text>
</comment>
<feature type="DNA-binding region" description="H-T-H motif" evidence="4">
    <location>
        <begin position="39"/>
        <end position="58"/>
    </location>
</feature>
<gene>
    <name evidence="6" type="ORF">JOE42_001208</name>
</gene>
<dbReference type="InterPro" id="IPR050109">
    <property type="entry name" value="HTH-type_TetR-like_transc_reg"/>
</dbReference>
<name>A0ABS2KR83_9NOCA</name>
<proteinExistence type="predicted"/>
<dbReference type="InterPro" id="IPR009057">
    <property type="entry name" value="Homeodomain-like_sf"/>
</dbReference>
<evidence type="ECO:0000256" key="4">
    <source>
        <dbReference type="PROSITE-ProRule" id="PRU00335"/>
    </source>
</evidence>
<evidence type="ECO:0000259" key="5">
    <source>
        <dbReference type="PROSITE" id="PS50977"/>
    </source>
</evidence>